<organism evidence="1 2">
    <name type="scientific">Profundibacter amoris</name>
    <dbReference type="NCBI Taxonomy" id="2171755"/>
    <lineage>
        <taxon>Bacteria</taxon>
        <taxon>Pseudomonadati</taxon>
        <taxon>Pseudomonadota</taxon>
        <taxon>Alphaproteobacteria</taxon>
        <taxon>Rhodobacterales</taxon>
        <taxon>Paracoccaceae</taxon>
        <taxon>Profundibacter</taxon>
    </lineage>
</organism>
<dbReference type="AlphaFoldDB" id="A0A347UGS9"/>
<dbReference type="EMBL" id="CP032125">
    <property type="protein sequence ID" value="AXX98057.1"/>
    <property type="molecule type" value="Genomic_DNA"/>
</dbReference>
<proteinExistence type="predicted"/>
<accession>A0A347UGS9</accession>
<keyword evidence="2" id="KW-1185">Reference proteome</keyword>
<dbReference type="OrthoDB" id="769885at2"/>
<dbReference type="Proteomes" id="UP000261704">
    <property type="component" value="Chromosome"/>
</dbReference>
<name>A0A347UGS9_9RHOB</name>
<evidence type="ECO:0000313" key="1">
    <source>
        <dbReference type="EMBL" id="AXX98057.1"/>
    </source>
</evidence>
<reference evidence="1 2" key="1">
    <citation type="submission" date="2018-09" db="EMBL/GenBank/DDBJ databases">
        <title>Profundibacter amoris BAR1 gen. nov., sp. nov., a new member of the Roseobacter clade isolated at Lokis Castle Vent Field on the Arctic Mid-Oceanic Ridge.</title>
        <authorList>
            <person name="Le Moine Bauer S."/>
            <person name="Sjoeberg A.G."/>
            <person name="L'Haridon S."/>
            <person name="Stokke R."/>
            <person name="Roalkvam I."/>
            <person name="Steen I.H."/>
            <person name="Dahle H."/>
        </authorList>
    </citation>
    <scope>NUCLEOTIDE SEQUENCE [LARGE SCALE GENOMIC DNA]</scope>
    <source>
        <strain evidence="1 2">BAR1</strain>
    </source>
</reference>
<dbReference type="RefSeq" id="WP_118942713.1">
    <property type="nucleotide sequence ID" value="NZ_CP032125.1"/>
</dbReference>
<evidence type="ECO:0000313" key="2">
    <source>
        <dbReference type="Proteomes" id="UP000261704"/>
    </source>
</evidence>
<dbReference type="KEGG" id="pamo:BAR1_09010"/>
<protein>
    <submittedName>
        <fullName evidence="1">Uncharacterized protein</fullName>
    </submittedName>
</protein>
<gene>
    <name evidence="1" type="ORF">BAR1_09010</name>
</gene>
<sequence length="70" mass="8341">MPTTKQFPEVKIRRWYDTKFIAIMDIPEPHRSEFRNWIKGQAMPVIFGLHGGAYASDWKRFVEHGQHFAH</sequence>